<reference evidence="1 2" key="1">
    <citation type="submission" date="2020-08" db="EMBL/GenBank/DDBJ databases">
        <title>Genomic Encyclopedia of Type Strains, Phase IV (KMG-IV): sequencing the most valuable type-strain genomes for metagenomic binning, comparative biology and taxonomic classification.</title>
        <authorList>
            <person name="Goeker M."/>
        </authorList>
    </citation>
    <scope>NUCLEOTIDE SEQUENCE [LARGE SCALE GENOMIC DNA]</scope>
    <source>
        <strain evidence="1 2">DSM 102238</strain>
    </source>
</reference>
<protein>
    <recommendedName>
        <fullName evidence="3">Transfer Agent</fullName>
    </recommendedName>
</protein>
<organism evidence="1 2">
    <name type="scientific">Aureimonas pseudogalii</name>
    <dbReference type="NCBI Taxonomy" id="1744844"/>
    <lineage>
        <taxon>Bacteria</taxon>
        <taxon>Pseudomonadati</taxon>
        <taxon>Pseudomonadota</taxon>
        <taxon>Alphaproteobacteria</taxon>
        <taxon>Hyphomicrobiales</taxon>
        <taxon>Aurantimonadaceae</taxon>
        <taxon>Aureimonas</taxon>
    </lineage>
</organism>
<dbReference type="EMBL" id="JACIEK010000001">
    <property type="protein sequence ID" value="MBB3996569.1"/>
    <property type="molecule type" value="Genomic_DNA"/>
</dbReference>
<sequence>MAANRRRGEVSAEIDGRERTLCLTLGALAELEDAFALDDIAALAERFGSGRLSARDLTRILGAGLRGAGESVADEEVAGMRITDGAAGAARICGKLLRAAFGEGEPAGEGPARP</sequence>
<dbReference type="InterPro" id="IPR021791">
    <property type="entry name" value="Phage_TAC_11"/>
</dbReference>
<evidence type="ECO:0000313" key="2">
    <source>
        <dbReference type="Proteomes" id="UP000542776"/>
    </source>
</evidence>
<gene>
    <name evidence="1" type="ORF">GGR04_000390</name>
</gene>
<comment type="caution">
    <text evidence="1">The sequence shown here is derived from an EMBL/GenBank/DDBJ whole genome shotgun (WGS) entry which is preliminary data.</text>
</comment>
<keyword evidence="2" id="KW-1185">Reference proteome</keyword>
<dbReference type="RefSeq" id="WP_183197305.1">
    <property type="nucleotide sequence ID" value="NZ_JACIEK010000001.1"/>
</dbReference>
<proteinExistence type="predicted"/>
<name>A0A7W6EEV9_9HYPH</name>
<dbReference type="AlphaFoldDB" id="A0A7W6EEV9"/>
<dbReference type="Pfam" id="PF11836">
    <property type="entry name" value="Phage_TAC_11"/>
    <property type="match status" value="1"/>
</dbReference>
<accession>A0A7W6EEV9</accession>
<evidence type="ECO:0000313" key="1">
    <source>
        <dbReference type="EMBL" id="MBB3996569.1"/>
    </source>
</evidence>
<dbReference type="Proteomes" id="UP000542776">
    <property type="component" value="Unassembled WGS sequence"/>
</dbReference>
<evidence type="ECO:0008006" key="3">
    <source>
        <dbReference type="Google" id="ProtNLM"/>
    </source>
</evidence>